<feature type="site" description="dTTP/dATP binding" evidence="1">
    <location>
        <position position="505"/>
    </location>
</feature>
<feature type="binding site" evidence="1">
    <location>
        <position position="145"/>
    </location>
    <ligand>
        <name>Mg(2+)</name>
        <dbReference type="ChEBI" id="CHEBI:18420"/>
        <label>1</label>
        <note>catalytic</note>
    </ligand>
</feature>
<dbReference type="GO" id="GO:0006269">
    <property type="term" value="P:DNA replication, synthesis of primer"/>
    <property type="evidence" value="ECO:0007669"/>
    <property type="project" value="UniProtKB-KW"/>
</dbReference>
<dbReference type="Gene3D" id="3.40.50.300">
    <property type="entry name" value="P-loop containing nucleotide triphosphate hydrolases"/>
    <property type="match status" value="1"/>
</dbReference>
<dbReference type="GO" id="GO:0008270">
    <property type="term" value="F:zinc ion binding"/>
    <property type="evidence" value="ECO:0007669"/>
    <property type="project" value="UniProtKB-UniRule"/>
</dbReference>
<dbReference type="Gene3D" id="2.20.25.180">
    <property type="match status" value="1"/>
</dbReference>
<keyword evidence="1" id="KW-0548">Nucleotidyltransferase</keyword>
<dbReference type="PANTHER" id="PTHR12873">
    <property type="entry name" value="T7-LIKE MITOCHONDRIAL DNA HELICASE"/>
    <property type="match status" value="1"/>
</dbReference>
<comment type="caution">
    <text evidence="1">Lacks conserved residue(s) required for the propagation of feature annotation.</text>
</comment>
<dbReference type="InterPro" id="IPR007694">
    <property type="entry name" value="DNA_helicase_DnaB-like_C"/>
</dbReference>
<comment type="similarity">
    <text evidence="1">Belongs to the Teseptimavirus DNA helicase/primase family.</text>
</comment>
<name>A0A1B1IWP2_9CAUD</name>
<feature type="binding site" evidence="1">
    <location>
        <begin position="296"/>
        <end position="303"/>
    </location>
    <ligand>
        <name>ATP</name>
        <dbReference type="ChEBI" id="CHEBI:30616"/>
    </ligand>
</feature>
<dbReference type="GO" id="GO:0043139">
    <property type="term" value="F:5'-3' DNA helicase activity"/>
    <property type="evidence" value="ECO:0007669"/>
    <property type="project" value="InterPro"/>
</dbReference>
<feature type="binding site" evidence="1">
    <location>
        <position position="15"/>
    </location>
    <ligand>
        <name>Zn(2+)</name>
        <dbReference type="ChEBI" id="CHEBI:29105"/>
    </ligand>
</feature>
<dbReference type="GO" id="GO:0005524">
    <property type="term" value="F:ATP binding"/>
    <property type="evidence" value="ECO:0007669"/>
    <property type="project" value="UniProtKB-UniRule"/>
</dbReference>
<comment type="domain">
    <text evidence="1">The N-terminus zinc finger domain is essential for delivering the primed DNA template to the DNA polymerase. The central core domain contains the primase activity. The C-terminus region is responsible for the helicase activity and binds 1 Mg(2+)-dTTP.</text>
</comment>
<dbReference type="Proteomes" id="UP000504848">
    <property type="component" value="Segment"/>
</dbReference>
<comment type="cofactor">
    <cofactor evidence="1">
        <name>Mg(2+)</name>
        <dbReference type="ChEBI" id="CHEBI:18420"/>
    </cofactor>
    <text evidence="1">Binds 2 Mg(2+), one of which is catalytic.</text>
</comment>
<keyword evidence="1" id="KW-1194">Viral DNA replication</keyword>
<reference evidence="4 5" key="1">
    <citation type="submission" date="2015-11" db="EMBL/GenBank/DDBJ databases">
        <title>Genomes of Abundant and Widespread Viruses from the Deep Ocean.</title>
        <authorList>
            <person name="Mizuno C.M."/>
            <person name="Ghai R."/>
            <person name="Saghai A."/>
            <person name="Lopez-Garcia P."/>
            <person name="Rodriguez-Valera F."/>
        </authorList>
    </citation>
    <scope>NUCLEOTIDE SEQUENCE [LARGE SCALE GENOMIC DNA]</scope>
</reference>
<keyword evidence="1" id="KW-0378">Hydrolase</keyword>
<evidence type="ECO:0000259" key="2">
    <source>
        <dbReference type="PROSITE" id="PS50880"/>
    </source>
</evidence>
<dbReference type="GO" id="GO:0039693">
    <property type="term" value="P:viral DNA genome replication"/>
    <property type="evidence" value="ECO:0007669"/>
    <property type="project" value="UniProtKB-UniRule"/>
</dbReference>
<dbReference type="HAMAP" id="MF_04154">
    <property type="entry name" value="Helic_Prim_T7"/>
    <property type="match status" value="1"/>
</dbReference>
<feature type="binding site" evidence="1">
    <location>
        <position position="33"/>
    </location>
    <ligand>
        <name>Zn(2+)</name>
        <dbReference type="ChEBI" id="CHEBI:29105"/>
    </ligand>
</feature>
<evidence type="ECO:0000313" key="5">
    <source>
        <dbReference type="Proteomes" id="UP000504848"/>
    </source>
</evidence>
<dbReference type="GO" id="GO:0016787">
    <property type="term" value="F:hydrolase activity"/>
    <property type="evidence" value="ECO:0007669"/>
    <property type="project" value="UniProtKB-KW"/>
</dbReference>
<evidence type="ECO:0000259" key="3">
    <source>
        <dbReference type="PROSITE" id="PS51199"/>
    </source>
</evidence>
<dbReference type="PANTHER" id="PTHR12873:SF0">
    <property type="entry name" value="TWINKLE MTDNA HELICASE"/>
    <property type="match status" value="1"/>
</dbReference>
<dbReference type="Pfam" id="PF03796">
    <property type="entry name" value="DnaB_C"/>
    <property type="match status" value="1"/>
</dbReference>
<feature type="site" description="dTTP/dATP binding" evidence="1">
    <location>
        <position position="518"/>
    </location>
</feature>
<keyword evidence="1" id="KW-0235">DNA replication</keyword>
<feature type="domain" description="Toprim" evidence="2">
    <location>
        <begin position="139"/>
        <end position="226"/>
    </location>
</feature>
<feature type="site" description="dTTP/dATP binding" evidence="1">
    <location>
        <position position="447"/>
    </location>
</feature>
<keyword evidence="1" id="KW-0067">ATP-binding</keyword>
<dbReference type="GO" id="GO:0003899">
    <property type="term" value="F:DNA-directed RNA polymerase activity"/>
    <property type="evidence" value="ECO:0007669"/>
    <property type="project" value="UniProtKB-UniRule"/>
</dbReference>
<feature type="binding site" evidence="1">
    <location>
        <position position="225"/>
    </location>
    <ligand>
        <name>Mg(2+)</name>
        <dbReference type="ChEBI" id="CHEBI:18420"/>
        <label>2</label>
    </ligand>
</feature>
<feature type="binding site" evidence="1">
    <location>
        <position position="195"/>
    </location>
    <ligand>
        <name>Mg(2+)</name>
        <dbReference type="ChEBI" id="CHEBI:18420"/>
        <label>1</label>
        <note>catalytic</note>
    </ligand>
</feature>
<dbReference type="KEGG" id="vg:76971352"/>
<dbReference type="InterPro" id="IPR048774">
    <property type="entry name" value="Helic-prim_T7_N"/>
</dbReference>
<keyword evidence="1" id="KW-0347">Helicase</keyword>
<feature type="domain" description="SF4 helicase" evidence="3">
    <location>
        <begin position="265"/>
        <end position="531"/>
    </location>
</feature>
<dbReference type="InterPro" id="IPR006171">
    <property type="entry name" value="TOPRIM_dom"/>
</dbReference>
<keyword evidence="1" id="KW-0862">Zinc</keyword>
<dbReference type="EMBL" id="KT997876">
    <property type="protein sequence ID" value="ANS05753.1"/>
    <property type="molecule type" value="Genomic_DNA"/>
</dbReference>
<dbReference type="SUPFAM" id="SSF57783">
    <property type="entry name" value="Zinc beta-ribbon"/>
    <property type="match status" value="1"/>
</dbReference>
<dbReference type="Pfam" id="PF21268">
    <property type="entry name" value="Helic-prim_T7_N"/>
    <property type="match status" value="1"/>
</dbReference>
<dbReference type="PROSITE" id="PS51199">
    <property type="entry name" value="SF4_HELICASE"/>
    <property type="match status" value="1"/>
</dbReference>
<dbReference type="PROSITE" id="PS50880">
    <property type="entry name" value="TOPRIM"/>
    <property type="match status" value="1"/>
</dbReference>
<keyword evidence="1" id="KW-0863">Zinc-finger</keyword>
<dbReference type="Gene3D" id="3.40.1360.10">
    <property type="match status" value="1"/>
</dbReference>
<comment type="function">
    <text evidence="1">ATP-dependent DNA helicase and primase essential for viral DNA replication and recombination. The helicase moves 5' -&gt; 3' on the lagging strand template, unwinding the DNA duplex ahead of the leading strand polymerase at the replication fork and generating ssDNA for both leading and lagging strand synthesis. ATP or dTTP hydrolysis propels each helicase domain to translocate sequentially along DNA. Mediates strand transfer when a joint molecule is available and participates in recombinational DNA repair through its role in strand exchange. Primase activity synthesizes short RNA primers at the sequence 5'-GTC-3' on the lagging strand that the polymerase elongates using dNTPs and providing the primase is still present.</text>
</comment>
<dbReference type="Gene3D" id="2.20.25.10">
    <property type="match status" value="1"/>
</dbReference>
<dbReference type="Pfam" id="PF13155">
    <property type="entry name" value="Toprim_2"/>
    <property type="match status" value="1"/>
</dbReference>
<dbReference type="GO" id="GO:0003697">
    <property type="term" value="F:single-stranded DNA binding"/>
    <property type="evidence" value="ECO:0007669"/>
    <property type="project" value="InterPro"/>
</dbReference>
<dbReference type="InterPro" id="IPR027032">
    <property type="entry name" value="Twinkle-like"/>
</dbReference>
<feature type="binding site" evidence="1">
    <location>
        <position position="18"/>
    </location>
    <ligand>
        <name>Zn(2+)</name>
        <dbReference type="ChEBI" id="CHEBI:29105"/>
    </ligand>
</feature>
<keyword evidence="5" id="KW-1185">Reference proteome</keyword>
<dbReference type="GeneID" id="76971352"/>
<feature type="site" description="dTTP/dATP binding" evidence="1">
    <location>
        <position position="486"/>
    </location>
</feature>
<protein>
    <recommendedName>
        <fullName evidence="1">DNA helicase/primase</fullName>
        <ecNumber evidence="1">2.7.7.-</ecNumber>
        <ecNumber evidence="1">3.6.4.12</ecNumber>
    </recommendedName>
</protein>
<accession>A0A1B1IWP2</accession>
<evidence type="ECO:0000313" key="4">
    <source>
        <dbReference type="EMBL" id="ANS05753.1"/>
    </source>
</evidence>
<keyword evidence="1" id="KW-0460">Magnesium</keyword>
<feature type="binding site" evidence="1">
    <location>
        <position position="36"/>
    </location>
    <ligand>
        <name>Zn(2+)</name>
        <dbReference type="ChEBI" id="CHEBI:29105"/>
    </ligand>
</feature>
<organism evidence="4 5">
    <name type="scientific">uncultured phage_Deep-GF0-KM16-C193</name>
    <dbReference type="NCBI Taxonomy" id="2740799"/>
    <lineage>
        <taxon>Viruses</taxon>
        <taxon>Duplodnaviria</taxon>
        <taxon>Heunggongvirae</taxon>
        <taxon>Uroviricota</taxon>
        <taxon>Caudoviricetes</taxon>
        <taxon>Autographivirales</taxon>
        <taxon>Stupnyavirus</taxon>
        <taxon>Stupnyavirus KM16C193</taxon>
    </lineage>
</organism>
<comment type="subunit">
    <text evidence="1">Homohexamer. Assembles as a hexamer onto linear or circular ssDNA in the presence of ATP or dTTP. Interacts (via C-terminus) with the viral DNA polymerase that is bound to DNA; this interaction is essential to initiate leading-strand DNA synthesis. The priming complex consists of 2 DNA polymerases and 1 helicase-primase hexamer that assemble on the DNA template. Interacts with the single-stranded DNA-binding protein. Part of the replicase complex that includes the DNA polymerase, the primase/helicase and the single-stranded DNA binding protein.</text>
</comment>
<sequence length="532" mass="60061">MTGLSEEKFLGHAPCNNCGSRDNLAIYQNHSYCFGCKIYIKHNGQVLDQQPKPKTEFKDMITGITEALPRRKINSETCKVFNYETGTYNNKQCHIANYYDKNYNKVAQHLRFSDKSFIWLGDTDEITLFGQPLWRDGGRMVVITEGEIDAMSISQCQNNKYPVVSVPSGSASAKKYIKRELEWLSKFESIILMLDNDEAGVRASVECANLLPVKKVKIARLQAKDPNELLQKNKGHKIIEAVWEAKTYTPQGIITGQKIIDLFYQRKKIKSVPYCWNGLNKKLSGIRLGELNLICAGTGTGKSAVCREIASHLLLQGHKVGYIALEEDVQRSIDGLVSVLVNAPIHKDEVREKVSKELLDKQVKFISDKVSFYKHLGSSDVNDLLNRIRYMVQSLDCEYIFLDHIGMIVSGITAIESSDERRLIDNIMTQLRQLVSELNCAMFVVSHLRRPEGKTSHEEGLQVSLSHLRGSHSLATLSNQVISFERNQQSETENNILTVRVLKNRFSGDTGIAGTLLYNKETGRLSEGDFDE</sequence>
<dbReference type="InterPro" id="IPR013237">
    <property type="entry name" value="Phage_T7_Gp4_N"/>
</dbReference>
<dbReference type="CDD" id="cd00188">
    <property type="entry name" value="TOPRIM"/>
    <property type="match status" value="1"/>
</dbReference>
<dbReference type="CDD" id="cd19483">
    <property type="entry name" value="RecA-like_Gp4D_helicase"/>
    <property type="match status" value="1"/>
</dbReference>
<evidence type="ECO:0000256" key="1">
    <source>
        <dbReference type="HAMAP-Rule" id="MF_04154"/>
    </source>
</evidence>
<keyword evidence="1" id="KW-0547">Nucleotide-binding</keyword>
<keyword evidence="1" id="KW-0808">Transferase</keyword>
<dbReference type="InterPro" id="IPR046394">
    <property type="entry name" value="Helic_Prim_T7"/>
</dbReference>
<keyword evidence="1" id="KW-0639">Primosome</keyword>
<dbReference type="RefSeq" id="YP_009811050.1">
    <property type="nucleotide sequence ID" value="NC_048051.1"/>
</dbReference>
<dbReference type="SMART" id="SM00493">
    <property type="entry name" value="TOPRIM"/>
    <property type="match status" value="1"/>
</dbReference>
<proteinExistence type="inferred from homology"/>
<dbReference type="EC" id="2.7.7.-" evidence="1"/>
<comment type="catalytic activity">
    <reaction evidence="1">
        <text>ATP + H2O = ADP + phosphate + H(+)</text>
        <dbReference type="Rhea" id="RHEA:13065"/>
        <dbReference type="ChEBI" id="CHEBI:15377"/>
        <dbReference type="ChEBI" id="CHEBI:15378"/>
        <dbReference type="ChEBI" id="CHEBI:30616"/>
        <dbReference type="ChEBI" id="CHEBI:43474"/>
        <dbReference type="ChEBI" id="CHEBI:456216"/>
        <dbReference type="EC" id="3.6.4.12"/>
    </reaction>
</comment>
<dbReference type="EC" id="3.6.4.12" evidence="1"/>
<keyword evidence="1" id="KW-0479">Metal-binding</keyword>
<dbReference type="SUPFAM" id="SSF52540">
    <property type="entry name" value="P-loop containing nucleoside triphosphate hydrolases"/>
    <property type="match status" value="1"/>
</dbReference>
<keyword evidence="1" id="KW-0511">Multifunctional enzyme</keyword>
<dbReference type="SUPFAM" id="SSF56731">
    <property type="entry name" value="DNA primase core"/>
    <property type="match status" value="1"/>
</dbReference>
<dbReference type="SMART" id="SM00778">
    <property type="entry name" value="Prim_Zn_Ribbon"/>
    <property type="match status" value="1"/>
</dbReference>
<dbReference type="InterPro" id="IPR027417">
    <property type="entry name" value="P-loop_NTPase"/>
</dbReference>